<dbReference type="OrthoDB" id="79452at2759"/>
<feature type="region of interest" description="Disordered" evidence="2">
    <location>
        <begin position="432"/>
        <end position="475"/>
    </location>
</feature>
<sequence length="539" mass="59731">MHARNLALVWAPNLLRSKEIEVPTCNGDIAFLEVRVQQSVVEFILNHTEQIFNHRAGPSLPEEGKSLVCETKCASLPASSQCLPMKLMSLEEAQARSLDQNHPARKDHQWMNSLPDKSAAALDYKIIDLPDCKRKFSGKSRKWKSIFNLGRSVTDSKGKLSRNGSVFVRAQKLSEKAPIRPTKSMDSLCSLSTEDNDRESKFRRPSEGNGFFTPAFKSHTLGSGSIYDLTKEGHEFEPEILLGATGVSPSVSRTGKKSGTTPLQKALPEQLKVFKGDDLNNCQPTSPKNRRMLYSCNTSNGSSKPSFPGSLFPLESSPRHQHKALNISEPFAVSVPLRVSAVISSNSTPCRAPGKDKAVFPPLQPMRCSNDSSNSYVSMGKEDWNAGAESEREAVCTTTEAAEGHNTELRGCRGTVVTSEPQQQLLLNTKEKTNEPSGALHPSAQASMQPISSTTSRNTETREDLTSIQPSSLHAAEFTKPPRLENLLTQQFELEELIQPDKTEELWPFTHLELKIIEPDIDIRDTKKHLENMINKKRT</sequence>
<name>A0A9D3Q9Z9_MEGAT</name>
<dbReference type="GO" id="GO:0030027">
    <property type="term" value="C:lamellipodium"/>
    <property type="evidence" value="ECO:0007669"/>
    <property type="project" value="TreeGrafter"/>
</dbReference>
<feature type="domain" description="Rho-GAP" evidence="3">
    <location>
        <begin position="1"/>
        <end position="52"/>
    </location>
</feature>
<comment type="caution">
    <text evidence="4">The sequence shown here is derived from an EMBL/GenBank/DDBJ whole genome shotgun (WGS) entry which is preliminary data.</text>
</comment>
<evidence type="ECO:0000256" key="2">
    <source>
        <dbReference type="SAM" id="MobiDB-lite"/>
    </source>
</evidence>
<evidence type="ECO:0000313" key="4">
    <source>
        <dbReference type="EMBL" id="KAG7483542.1"/>
    </source>
</evidence>
<dbReference type="GO" id="GO:0005096">
    <property type="term" value="F:GTPase activator activity"/>
    <property type="evidence" value="ECO:0007669"/>
    <property type="project" value="UniProtKB-KW"/>
</dbReference>
<protein>
    <recommendedName>
        <fullName evidence="3">Rho-GAP domain-containing protein</fullName>
    </recommendedName>
</protein>
<dbReference type="SUPFAM" id="SSF48350">
    <property type="entry name" value="GTPase activation domain, GAP"/>
    <property type="match status" value="1"/>
</dbReference>
<keyword evidence="5" id="KW-1185">Reference proteome</keyword>
<dbReference type="PANTHER" id="PTHR15729:SF3">
    <property type="entry name" value="RHO GTPASE-ACTIVATING PROTEIN 31"/>
    <property type="match status" value="1"/>
</dbReference>
<dbReference type="EMBL" id="JAFDVH010000003">
    <property type="protein sequence ID" value="KAG7483542.1"/>
    <property type="molecule type" value="Genomic_DNA"/>
</dbReference>
<dbReference type="AlphaFoldDB" id="A0A9D3Q9Z9"/>
<dbReference type="Proteomes" id="UP001046870">
    <property type="component" value="Chromosome 3"/>
</dbReference>
<dbReference type="Gene3D" id="1.10.555.10">
    <property type="entry name" value="Rho GTPase activation protein"/>
    <property type="match status" value="1"/>
</dbReference>
<proteinExistence type="predicted"/>
<feature type="compositionally biased region" description="Polar residues" evidence="2">
    <location>
        <begin position="184"/>
        <end position="193"/>
    </location>
</feature>
<keyword evidence="1" id="KW-0343">GTPase activation</keyword>
<accession>A0A9D3Q9Z9</accession>
<feature type="region of interest" description="Disordered" evidence="2">
    <location>
        <begin position="183"/>
        <end position="209"/>
    </location>
</feature>
<dbReference type="PROSITE" id="PS50238">
    <property type="entry name" value="RHOGAP"/>
    <property type="match status" value="1"/>
</dbReference>
<evidence type="ECO:0000259" key="3">
    <source>
        <dbReference type="PROSITE" id="PS50238"/>
    </source>
</evidence>
<gene>
    <name evidence="4" type="ORF">MATL_G00039520</name>
</gene>
<dbReference type="InterPro" id="IPR008936">
    <property type="entry name" value="Rho_GTPase_activation_prot"/>
</dbReference>
<reference evidence="4" key="1">
    <citation type="submission" date="2021-01" db="EMBL/GenBank/DDBJ databases">
        <authorList>
            <person name="Zahm M."/>
            <person name="Roques C."/>
            <person name="Cabau C."/>
            <person name="Klopp C."/>
            <person name="Donnadieu C."/>
            <person name="Jouanno E."/>
            <person name="Lampietro C."/>
            <person name="Louis A."/>
            <person name="Herpin A."/>
            <person name="Echchiki A."/>
            <person name="Berthelot C."/>
            <person name="Parey E."/>
            <person name="Roest-Crollius H."/>
            <person name="Braasch I."/>
            <person name="Postlethwait J."/>
            <person name="Bobe J."/>
            <person name="Montfort J."/>
            <person name="Bouchez O."/>
            <person name="Begum T."/>
            <person name="Mejri S."/>
            <person name="Adams A."/>
            <person name="Chen W.-J."/>
            <person name="Guiguen Y."/>
        </authorList>
    </citation>
    <scope>NUCLEOTIDE SEQUENCE</scope>
    <source>
        <strain evidence="4">YG-15Mar2019-1</strain>
        <tissue evidence="4">Brain</tissue>
    </source>
</reference>
<evidence type="ECO:0000256" key="1">
    <source>
        <dbReference type="ARBA" id="ARBA00022468"/>
    </source>
</evidence>
<organism evidence="4 5">
    <name type="scientific">Megalops atlanticus</name>
    <name type="common">Tarpon</name>
    <name type="synonym">Clupea gigantea</name>
    <dbReference type="NCBI Taxonomy" id="7932"/>
    <lineage>
        <taxon>Eukaryota</taxon>
        <taxon>Metazoa</taxon>
        <taxon>Chordata</taxon>
        <taxon>Craniata</taxon>
        <taxon>Vertebrata</taxon>
        <taxon>Euteleostomi</taxon>
        <taxon>Actinopterygii</taxon>
        <taxon>Neopterygii</taxon>
        <taxon>Teleostei</taxon>
        <taxon>Elopiformes</taxon>
        <taxon>Megalopidae</taxon>
        <taxon>Megalops</taxon>
    </lineage>
</organism>
<dbReference type="PANTHER" id="PTHR15729">
    <property type="entry name" value="CDC42 GTPASE-ACTIVATING PROTEIN"/>
    <property type="match status" value="1"/>
</dbReference>
<dbReference type="GO" id="GO:0007264">
    <property type="term" value="P:small GTPase-mediated signal transduction"/>
    <property type="evidence" value="ECO:0007669"/>
    <property type="project" value="TreeGrafter"/>
</dbReference>
<feature type="region of interest" description="Disordered" evidence="2">
    <location>
        <begin position="348"/>
        <end position="374"/>
    </location>
</feature>
<dbReference type="InterPro" id="IPR051576">
    <property type="entry name" value="PX-Rho_GAP"/>
</dbReference>
<dbReference type="InterPro" id="IPR000198">
    <property type="entry name" value="RhoGAP_dom"/>
</dbReference>
<evidence type="ECO:0000313" key="5">
    <source>
        <dbReference type="Proteomes" id="UP001046870"/>
    </source>
</evidence>